<dbReference type="AlphaFoldDB" id="A0A183T8Z1"/>
<dbReference type="PANTHER" id="PTHR38681">
    <property type="entry name" value="RETROVIRUS-RELATED POL POLYPROTEIN FROM TRANSPOSON 412-LIKE PROTEIN-RELATED"/>
    <property type="match status" value="1"/>
</dbReference>
<dbReference type="WBParaSite" id="SSLN_0001344001-mRNA-1">
    <property type="protein sequence ID" value="SSLN_0001344001-mRNA-1"/>
    <property type="gene ID" value="SSLN_0001344001"/>
</dbReference>
<dbReference type="Proteomes" id="UP000275846">
    <property type="component" value="Unassembled WGS sequence"/>
</dbReference>
<accession>A0A183T8Z1</accession>
<reference evidence="1 2" key="2">
    <citation type="submission" date="2018-11" db="EMBL/GenBank/DDBJ databases">
        <authorList>
            <consortium name="Pathogen Informatics"/>
        </authorList>
    </citation>
    <scope>NUCLEOTIDE SEQUENCE [LARGE SCALE GENOMIC DNA]</scope>
    <source>
        <strain evidence="1 2">NST_G2</strain>
    </source>
</reference>
<dbReference type="EMBL" id="UYSU01037660">
    <property type="protein sequence ID" value="VDL99324.1"/>
    <property type="molecule type" value="Genomic_DNA"/>
</dbReference>
<evidence type="ECO:0000313" key="3">
    <source>
        <dbReference type="WBParaSite" id="SSLN_0001344001-mRNA-1"/>
    </source>
</evidence>
<evidence type="ECO:0000313" key="2">
    <source>
        <dbReference type="Proteomes" id="UP000275846"/>
    </source>
</evidence>
<proteinExistence type="predicted"/>
<protein>
    <submittedName>
        <fullName evidence="1 3">Uncharacterized protein</fullName>
    </submittedName>
</protein>
<reference evidence="3" key="1">
    <citation type="submission" date="2016-06" db="UniProtKB">
        <authorList>
            <consortium name="WormBaseParasite"/>
        </authorList>
    </citation>
    <scope>IDENTIFICATION</scope>
</reference>
<evidence type="ECO:0000313" key="1">
    <source>
        <dbReference type="EMBL" id="VDL99324.1"/>
    </source>
</evidence>
<gene>
    <name evidence="1" type="ORF">SSLN_LOCUS12939</name>
</gene>
<sequence>MAGRQSDLLNFMHATRPIPSLGTLDSGDGTRLVDKNQKLQIVSTAPFCLRRPSVSESYIEKDLATCAHAYLQCDRVHRPLGPPYDGPFRVVSRGTNTFCIQHETCEEVVSVDRLKAAVPDEPCGSLPLILHIPHPLSLRPAYFLFL</sequence>
<name>A0A183T8Z1_SCHSO</name>
<dbReference type="OrthoDB" id="6279146at2759"/>
<keyword evidence="2" id="KW-1185">Reference proteome</keyword>
<dbReference type="PANTHER" id="PTHR38681:SF1">
    <property type="entry name" value="RETROVIRUS-RELATED POL POLYPROTEIN FROM TRANSPOSON 412-LIKE PROTEIN"/>
    <property type="match status" value="1"/>
</dbReference>
<organism evidence="3">
    <name type="scientific">Schistocephalus solidus</name>
    <name type="common">Tapeworm</name>
    <dbReference type="NCBI Taxonomy" id="70667"/>
    <lineage>
        <taxon>Eukaryota</taxon>
        <taxon>Metazoa</taxon>
        <taxon>Spiralia</taxon>
        <taxon>Lophotrochozoa</taxon>
        <taxon>Platyhelminthes</taxon>
        <taxon>Cestoda</taxon>
        <taxon>Eucestoda</taxon>
        <taxon>Diphyllobothriidea</taxon>
        <taxon>Diphyllobothriidae</taxon>
        <taxon>Schistocephalus</taxon>
    </lineage>
</organism>